<dbReference type="Pfam" id="PF00383">
    <property type="entry name" value="dCMP_cyt_deam_1"/>
    <property type="match status" value="1"/>
</dbReference>
<dbReference type="PANTHER" id="PTHR38011">
    <property type="entry name" value="DIHYDROFOLATE REDUCTASE FAMILY PROTEIN (AFU_ORTHOLOGUE AFUA_8G06820)"/>
    <property type="match status" value="1"/>
</dbReference>
<dbReference type="Pfam" id="PF01872">
    <property type="entry name" value="RibD_C"/>
    <property type="match status" value="1"/>
</dbReference>
<dbReference type="GO" id="GO:0009231">
    <property type="term" value="P:riboflavin biosynthetic process"/>
    <property type="evidence" value="ECO:0007669"/>
    <property type="project" value="UniProtKB-UniPathway"/>
</dbReference>
<name>A0A0B5FS79_9BACT</name>
<comment type="pathway">
    <text evidence="3 13">Cofactor biosynthesis; riboflavin biosynthesis; 5-amino-6-(D-ribitylamino)uracil from GTP: step 3/4.</text>
</comment>
<evidence type="ECO:0000256" key="14">
    <source>
        <dbReference type="PIRSR" id="PIRSR006769-1"/>
    </source>
</evidence>
<keyword evidence="7 13" id="KW-0479">Metal-binding</keyword>
<feature type="binding site" evidence="15">
    <location>
        <position position="172"/>
    </location>
    <ligand>
        <name>NADP(+)</name>
        <dbReference type="ChEBI" id="CHEBI:58349"/>
    </ligand>
</feature>
<dbReference type="GO" id="GO:0008835">
    <property type="term" value="F:diaminohydroxyphosphoribosylaminopyrimidine deaminase activity"/>
    <property type="evidence" value="ECO:0007669"/>
    <property type="project" value="UniProtKB-EC"/>
</dbReference>
<dbReference type="EMBL" id="CP010311">
    <property type="protein sequence ID" value="AJF06451.1"/>
    <property type="molecule type" value="Genomic_DNA"/>
</dbReference>
<dbReference type="InterPro" id="IPR016193">
    <property type="entry name" value="Cytidine_deaminase-like"/>
</dbReference>
<protein>
    <recommendedName>
        <fullName evidence="13">Riboflavin biosynthesis protein RibD</fullName>
    </recommendedName>
    <domain>
        <recommendedName>
            <fullName evidence="13">Diaminohydroxyphosphoribosylaminopyrimidine deaminase</fullName>
            <shortName evidence="13">DRAP deaminase</shortName>
            <ecNumber evidence="13">3.5.4.26</ecNumber>
        </recommendedName>
        <alternativeName>
            <fullName evidence="13">Riboflavin-specific deaminase</fullName>
        </alternativeName>
    </domain>
    <domain>
        <recommendedName>
            <fullName evidence="13">5-amino-6-(5-phosphoribosylamino)uracil reductase</fullName>
            <ecNumber evidence="13">1.1.1.193</ecNumber>
        </recommendedName>
        <alternativeName>
            <fullName evidence="13">HTP reductase</fullName>
        </alternativeName>
    </domain>
</protein>
<dbReference type="InterPro" id="IPR011549">
    <property type="entry name" value="RibD_C"/>
</dbReference>
<dbReference type="NCBIfam" id="TIGR00227">
    <property type="entry name" value="ribD_Cterm"/>
    <property type="match status" value="1"/>
</dbReference>
<dbReference type="SUPFAM" id="SSF53927">
    <property type="entry name" value="Cytidine deaminase-like"/>
    <property type="match status" value="1"/>
</dbReference>
<dbReference type="RefSeq" id="WP_040200077.1">
    <property type="nucleotide sequence ID" value="NZ_CP010311.1"/>
</dbReference>
<keyword evidence="12" id="KW-0511">Multifunctional enzyme</keyword>
<evidence type="ECO:0000313" key="18">
    <source>
        <dbReference type="EMBL" id="AJF06451.1"/>
    </source>
</evidence>
<keyword evidence="9 13" id="KW-0862">Zinc</keyword>
<dbReference type="Proteomes" id="UP000035036">
    <property type="component" value="Chromosome"/>
</dbReference>
<dbReference type="PROSITE" id="PS51747">
    <property type="entry name" value="CYT_DCMP_DEAMINASES_2"/>
    <property type="match status" value="1"/>
</dbReference>
<feature type="binding site" evidence="16">
    <location>
        <position position="52"/>
    </location>
    <ligand>
        <name>Zn(2+)</name>
        <dbReference type="ChEBI" id="CHEBI:29105"/>
        <note>catalytic</note>
    </ligand>
</feature>
<comment type="catalytic activity">
    <reaction evidence="13">
        <text>5-amino-6-(5-phospho-D-ribitylamino)uracil + NADP(+) = 5-amino-6-(5-phospho-D-ribosylamino)uracil + NADPH + H(+)</text>
        <dbReference type="Rhea" id="RHEA:17845"/>
        <dbReference type="ChEBI" id="CHEBI:15378"/>
        <dbReference type="ChEBI" id="CHEBI:57783"/>
        <dbReference type="ChEBI" id="CHEBI:58349"/>
        <dbReference type="ChEBI" id="CHEBI:58421"/>
        <dbReference type="ChEBI" id="CHEBI:58453"/>
        <dbReference type="EC" id="1.1.1.193"/>
    </reaction>
</comment>
<feature type="binding site" evidence="16">
    <location>
        <position position="86"/>
    </location>
    <ligand>
        <name>Zn(2+)</name>
        <dbReference type="ChEBI" id="CHEBI:29105"/>
        <note>catalytic</note>
    </ligand>
</feature>
<proteinExistence type="inferred from homology"/>
<comment type="similarity">
    <text evidence="4 13">In the N-terminal section; belongs to the cytidine and deoxycytidylate deaminase family.</text>
</comment>
<feature type="binding site" evidence="15">
    <location>
        <position position="186"/>
    </location>
    <ligand>
        <name>substrate</name>
    </ligand>
</feature>
<evidence type="ECO:0000256" key="11">
    <source>
        <dbReference type="ARBA" id="ARBA00023002"/>
    </source>
</evidence>
<comment type="pathway">
    <text evidence="2 13">Cofactor biosynthesis; riboflavin biosynthesis; 5-amino-6-(D-ribitylamino)uracil from GTP: step 2/4.</text>
</comment>
<dbReference type="PANTHER" id="PTHR38011:SF7">
    <property type="entry name" value="2,5-DIAMINO-6-RIBOSYLAMINO-4(3H)-PYRIMIDINONE 5'-PHOSPHATE REDUCTASE"/>
    <property type="match status" value="1"/>
</dbReference>
<dbReference type="InterPro" id="IPR002734">
    <property type="entry name" value="RibDG_C"/>
</dbReference>
<evidence type="ECO:0000259" key="17">
    <source>
        <dbReference type="PROSITE" id="PS51747"/>
    </source>
</evidence>
<accession>A0A0B5FS79</accession>
<comment type="cofactor">
    <cofactor evidence="13 16">
        <name>Zn(2+)</name>
        <dbReference type="ChEBI" id="CHEBI:29105"/>
    </cofactor>
    <text evidence="13 16">Binds 1 zinc ion.</text>
</comment>
<dbReference type="InterPro" id="IPR024072">
    <property type="entry name" value="DHFR-like_dom_sf"/>
</dbReference>
<dbReference type="EC" id="1.1.1.193" evidence="13"/>
<dbReference type="InterPro" id="IPR004794">
    <property type="entry name" value="Eubact_RibD"/>
</dbReference>
<dbReference type="Gene3D" id="3.40.140.10">
    <property type="entry name" value="Cytidine Deaminase, domain 2"/>
    <property type="match status" value="1"/>
</dbReference>
<dbReference type="InterPro" id="IPR016192">
    <property type="entry name" value="APOBEC/CMP_deaminase_Zn-bd"/>
</dbReference>
<dbReference type="KEGG" id="gsb:GSUB_07700"/>
<evidence type="ECO:0000313" key="19">
    <source>
        <dbReference type="Proteomes" id="UP000035036"/>
    </source>
</evidence>
<dbReference type="NCBIfam" id="TIGR00326">
    <property type="entry name" value="eubact_ribD"/>
    <property type="match status" value="1"/>
</dbReference>
<feature type="binding site" evidence="15">
    <location>
        <position position="209"/>
    </location>
    <ligand>
        <name>substrate</name>
    </ligand>
</feature>
<evidence type="ECO:0000256" key="5">
    <source>
        <dbReference type="ARBA" id="ARBA00007417"/>
    </source>
</evidence>
<feature type="binding site" evidence="15">
    <location>
        <position position="296"/>
    </location>
    <ligand>
        <name>substrate</name>
    </ligand>
</feature>
<keyword evidence="8 13" id="KW-0378">Hydrolase</keyword>
<feature type="binding site" evidence="16">
    <location>
        <position position="77"/>
    </location>
    <ligand>
        <name>Zn(2+)</name>
        <dbReference type="ChEBI" id="CHEBI:29105"/>
        <note>catalytic</note>
    </ligand>
</feature>
<comment type="function">
    <text evidence="1 13">Converts 2,5-diamino-6-(ribosylamino)-4(3h)-pyrimidinone 5'-phosphate into 5-amino-6-(ribosylamino)-2,4(1h,3h)-pyrimidinedione 5'-phosphate.</text>
</comment>
<evidence type="ECO:0000256" key="8">
    <source>
        <dbReference type="ARBA" id="ARBA00022801"/>
    </source>
</evidence>
<evidence type="ECO:0000256" key="6">
    <source>
        <dbReference type="ARBA" id="ARBA00022619"/>
    </source>
</evidence>
<dbReference type="InterPro" id="IPR002125">
    <property type="entry name" value="CMP_dCMP_dom"/>
</dbReference>
<feature type="binding site" evidence="15">
    <location>
        <position position="156"/>
    </location>
    <ligand>
        <name>NADP(+)</name>
        <dbReference type="ChEBI" id="CHEBI:58349"/>
    </ligand>
</feature>
<dbReference type="InterPro" id="IPR050765">
    <property type="entry name" value="Riboflavin_Biosynth_HTPR"/>
</dbReference>
<dbReference type="GO" id="GO:0050661">
    <property type="term" value="F:NADP binding"/>
    <property type="evidence" value="ECO:0007669"/>
    <property type="project" value="InterPro"/>
</dbReference>
<feature type="binding site" evidence="15">
    <location>
        <position position="170"/>
    </location>
    <ligand>
        <name>substrate</name>
    </ligand>
</feature>
<evidence type="ECO:0000256" key="3">
    <source>
        <dbReference type="ARBA" id="ARBA00004910"/>
    </source>
</evidence>
<keyword evidence="19" id="KW-1185">Reference proteome</keyword>
<dbReference type="CDD" id="cd01284">
    <property type="entry name" value="Riboflavin_deaminase-reductase"/>
    <property type="match status" value="1"/>
</dbReference>
<reference evidence="18 19" key="1">
    <citation type="journal article" date="2015" name="Genome Announc.">
        <title>Genomes of Geoalkalibacter ferrihydriticus Z-0531T and Geoalkalibacter subterraneus Red1T, Two Haloalkaliphilic Metal-Reducing Deltaproteobacteria.</title>
        <authorList>
            <person name="Badalamenti J.P."/>
            <person name="Krajmalnik-Brown R."/>
            <person name="Torres C.I."/>
            <person name="Bond D.R."/>
        </authorList>
    </citation>
    <scope>NUCLEOTIDE SEQUENCE [LARGE SCALE GENOMIC DNA]</scope>
    <source>
        <strain evidence="18 19">Red1</strain>
    </source>
</reference>
<comment type="similarity">
    <text evidence="5 13">In the C-terminal section; belongs to the HTP reductase family.</text>
</comment>
<keyword evidence="11 13" id="KW-0560">Oxidoreductase</keyword>
<dbReference type="GO" id="GO:0008270">
    <property type="term" value="F:zinc ion binding"/>
    <property type="evidence" value="ECO:0007669"/>
    <property type="project" value="InterPro"/>
</dbReference>
<dbReference type="HOGENOM" id="CLU_036590_1_2_7"/>
<feature type="binding site" evidence="15">
    <location>
        <position position="206"/>
    </location>
    <ligand>
        <name>substrate</name>
    </ligand>
</feature>
<dbReference type="UniPathway" id="UPA00275">
    <property type="reaction ID" value="UER00401"/>
</dbReference>
<feature type="binding site" evidence="15">
    <location>
        <position position="198"/>
    </location>
    <ligand>
        <name>NADP(+)</name>
        <dbReference type="ChEBI" id="CHEBI:58349"/>
    </ligand>
</feature>
<gene>
    <name evidence="18" type="ORF">GSUB_07700</name>
</gene>
<evidence type="ECO:0000256" key="7">
    <source>
        <dbReference type="ARBA" id="ARBA00022723"/>
    </source>
</evidence>
<dbReference type="FunFam" id="3.40.140.10:FF:000025">
    <property type="entry name" value="Riboflavin biosynthesis protein RibD"/>
    <property type="match status" value="1"/>
</dbReference>
<evidence type="ECO:0000256" key="16">
    <source>
        <dbReference type="PIRSR" id="PIRSR006769-3"/>
    </source>
</evidence>
<organism evidence="18 19">
    <name type="scientific">Geoalkalibacter subterraneus</name>
    <dbReference type="NCBI Taxonomy" id="483547"/>
    <lineage>
        <taxon>Bacteria</taxon>
        <taxon>Pseudomonadati</taxon>
        <taxon>Thermodesulfobacteriota</taxon>
        <taxon>Desulfuromonadia</taxon>
        <taxon>Desulfuromonadales</taxon>
        <taxon>Geoalkalibacteraceae</taxon>
        <taxon>Geoalkalibacter</taxon>
    </lineage>
</organism>
<dbReference type="PIRSF" id="PIRSF006769">
    <property type="entry name" value="RibD"/>
    <property type="match status" value="1"/>
</dbReference>
<evidence type="ECO:0000256" key="2">
    <source>
        <dbReference type="ARBA" id="ARBA00004882"/>
    </source>
</evidence>
<dbReference type="AlphaFoldDB" id="A0A0B5FS79"/>
<keyword evidence="6 13" id="KW-0686">Riboflavin biosynthesis</keyword>
<evidence type="ECO:0000256" key="10">
    <source>
        <dbReference type="ARBA" id="ARBA00022857"/>
    </source>
</evidence>
<evidence type="ECO:0000256" key="4">
    <source>
        <dbReference type="ARBA" id="ARBA00005259"/>
    </source>
</evidence>
<dbReference type="Gene3D" id="3.40.430.10">
    <property type="entry name" value="Dihydrofolate Reductase, subunit A"/>
    <property type="match status" value="1"/>
</dbReference>
<comment type="catalytic activity">
    <reaction evidence="13">
        <text>2,5-diamino-6-hydroxy-4-(5-phosphoribosylamino)-pyrimidine + H2O + H(+) = 5-amino-6-(5-phospho-D-ribosylamino)uracil + NH4(+)</text>
        <dbReference type="Rhea" id="RHEA:21868"/>
        <dbReference type="ChEBI" id="CHEBI:15377"/>
        <dbReference type="ChEBI" id="CHEBI:15378"/>
        <dbReference type="ChEBI" id="CHEBI:28938"/>
        <dbReference type="ChEBI" id="CHEBI:58453"/>
        <dbReference type="ChEBI" id="CHEBI:58614"/>
        <dbReference type="EC" id="3.5.4.26"/>
    </reaction>
</comment>
<dbReference type="SUPFAM" id="SSF53597">
    <property type="entry name" value="Dihydrofolate reductase-like"/>
    <property type="match status" value="1"/>
</dbReference>
<feature type="binding site" evidence="15">
    <location>
        <position position="202"/>
    </location>
    <ligand>
        <name>NADP(+)</name>
        <dbReference type="ChEBI" id="CHEBI:58349"/>
    </ligand>
</feature>
<keyword evidence="10 13" id="KW-0521">NADP</keyword>
<dbReference type="OrthoDB" id="9800865at2"/>
<evidence type="ECO:0000256" key="15">
    <source>
        <dbReference type="PIRSR" id="PIRSR006769-2"/>
    </source>
</evidence>
<dbReference type="GO" id="GO:0008703">
    <property type="term" value="F:5-amino-6-(5-phosphoribosylamino)uracil reductase activity"/>
    <property type="evidence" value="ECO:0007669"/>
    <property type="project" value="UniProtKB-EC"/>
</dbReference>
<feature type="binding site" evidence="15">
    <location>
        <position position="224"/>
    </location>
    <ligand>
        <name>NADP(+)</name>
        <dbReference type="ChEBI" id="CHEBI:58349"/>
    </ligand>
</feature>
<sequence>MTHNPEFFMHRALELARRGEGRTRPNPPVGAVIVREGHIVGEGFHPRAGEPHAEIFALRDAGQAAKGADLYVTLEPCSHQGRTGPCADAVIAAGIRRVFIGCRDPNPRVAGNGIRRLQAAGLDVVTGVLEPDCLWLIGPFACHVKTGRPLVMLKSAMTLDGKTATAIGDSQWISNAQSRTFVHKVRNRIDAVMVGIGTVLRDDPSLNTRLPEGGRDAVRVVVDSQLRIAEHARVLTLDSSAPTVIATTEKASYGKIRRLRDLGARILVLPSSNQRVDPGALLTALGEMDLQSVMLEGGAVLSGELLRARLIDRVMIFVAPRLIGGDDGKGIFAGPGVVSLGDAPTVRNLRWRHFGDDILCEGEIEYVHGAG</sequence>
<feature type="active site" description="Proton donor" evidence="14">
    <location>
        <position position="54"/>
    </location>
</feature>
<evidence type="ECO:0000256" key="9">
    <source>
        <dbReference type="ARBA" id="ARBA00022833"/>
    </source>
</evidence>
<dbReference type="EC" id="3.5.4.26" evidence="13"/>
<evidence type="ECO:0000256" key="1">
    <source>
        <dbReference type="ARBA" id="ARBA00002151"/>
    </source>
</evidence>
<evidence type="ECO:0000256" key="13">
    <source>
        <dbReference type="PIRNR" id="PIRNR006769"/>
    </source>
</evidence>
<dbReference type="PROSITE" id="PS00903">
    <property type="entry name" value="CYT_DCMP_DEAMINASES_1"/>
    <property type="match status" value="1"/>
</dbReference>
<evidence type="ECO:0000256" key="12">
    <source>
        <dbReference type="ARBA" id="ARBA00023268"/>
    </source>
</evidence>
<feature type="domain" description="CMP/dCMP-type deaminase" evidence="17">
    <location>
        <begin position="3"/>
        <end position="125"/>
    </location>
</feature>
<dbReference type="STRING" id="483547.GSUB_07700"/>